<dbReference type="GO" id="GO:0003677">
    <property type="term" value="F:DNA binding"/>
    <property type="evidence" value="ECO:0007669"/>
    <property type="project" value="InterPro"/>
</dbReference>
<dbReference type="PROSITE" id="PS51194">
    <property type="entry name" value="HELICASE_CTER"/>
    <property type="match status" value="1"/>
</dbReference>
<dbReference type="AlphaFoldDB" id="A0A6S6SY03"/>
<gene>
    <name evidence="3" type="ORF">HELGO_WM3293</name>
</gene>
<evidence type="ECO:0008006" key="4">
    <source>
        <dbReference type="Google" id="ProtNLM"/>
    </source>
</evidence>
<dbReference type="EMBL" id="CACVAS010000047">
    <property type="protein sequence ID" value="CAA6807411.1"/>
    <property type="molecule type" value="Genomic_DNA"/>
</dbReference>
<reference evidence="3" key="1">
    <citation type="submission" date="2020-01" db="EMBL/GenBank/DDBJ databases">
        <authorList>
            <person name="Meier V. D."/>
            <person name="Meier V D."/>
        </authorList>
    </citation>
    <scope>NUCLEOTIDE SEQUENCE</scope>
    <source>
        <strain evidence="3">HLG_WM_MAG_01</strain>
    </source>
</reference>
<dbReference type="PANTHER" id="PTHR33418:SF1">
    <property type="entry name" value="HELICASE-ASSOCIATED DOMAIN-CONTAINING PROTEIN"/>
    <property type="match status" value="1"/>
</dbReference>
<dbReference type="InterPro" id="IPR001650">
    <property type="entry name" value="Helicase_C-like"/>
</dbReference>
<dbReference type="Gene3D" id="3.40.50.300">
    <property type="entry name" value="P-loop containing nucleotide triphosphate hydrolases"/>
    <property type="match status" value="2"/>
</dbReference>
<dbReference type="Gene3D" id="6.10.140.530">
    <property type="match status" value="11"/>
</dbReference>
<protein>
    <recommendedName>
        <fullName evidence="4">Helicase</fullName>
    </recommendedName>
</protein>
<feature type="domain" description="Helicase C-terminal" evidence="2">
    <location>
        <begin position="275"/>
        <end position="456"/>
    </location>
</feature>
<dbReference type="InterPro" id="IPR014001">
    <property type="entry name" value="Helicase_ATP-bd"/>
</dbReference>
<dbReference type="Pfam" id="PF00271">
    <property type="entry name" value="Helicase_C"/>
    <property type="match status" value="1"/>
</dbReference>
<accession>A0A6S6SY03</accession>
<dbReference type="SMART" id="SM00487">
    <property type="entry name" value="DEXDc"/>
    <property type="match status" value="1"/>
</dbReference>
<dbReference type="GO" id="GO:0016787">
    <property type="term" value="F:hydrolase activity"/>
    <property type="evidence" value="ECO:0007669"/>
    <property type="project" value="InterPro"/>
</dbReference>
<dbReference type="Pfam" id="PF04851">
    <property type="entry name" value="ResIII"/>
    <property type="match status" value="1"/>
</dbReference>
<dbReference type="GO" id="GO:0005524">
    <property type="term" value="F:ATP binding"/>
    <property type="evidence" value="ECO:0007669"/>
    <property type="project" value="InterPro"/>
</dbReference>
<dbReference type="SMART" id="SM00490">
    <property type="entry name" value="HELICc"/>
    <property type="match status" value="1"/>
</dbReference>
<sequence>MRYILKAHQQRALSNIALGFNTSNRLQYISACGTGKTLVGYQYTKELLQEANNQTVVLFFPSLALISQTYEAYKSYGLEISKYDILFVCSDESVYEEETLEIGRSVVSFNVTTQEDLISNFLTTKVPGPKKNKLIFCTYQSSKTLANGFLDAKSNIDFAVYDEAHKTASINDSYFNYTLDNENLSIDKRLFMTATPKHKSVLQYENEEAYLYSMTNTSRYGEVVEKYTVREAINDKVISPYKIIVSIVSDEEIDRIRAKNTSTVLKNMELKKAAKIIALSKAVEKYSIKKGLVFTERIARSKEYTLAYDELNTGVNVHLDSKKSTKQINDTFQHFTRASKGMIFNAKLLSEGIDVPTVDLVAFMEKTESSINIAQRIGRATRLDKNNPNKIGYIFIPIFLSTKDEDIFTAAQKSGDFSEMLEIINVMAEQDETLNSIFNKARSHPKEAQKALSDLIVIDEYSNRFDISKREYLQEKISAYALEGIGSSWDKNYEVLKEYYEEFEKLPRNRMVQYKMINLGEWIRQQRSLFLRNKLSKDRIQHLDKIDMSWKINLFNDAWDKNYEVLKEYYEKFGKFPSSSHENIKLKKIGIWILAQKTNYNKNNISAERVELLDKIDVSWKISKKESDEVIWRSSYSLLKAYFEEFGHFPSAKNKDLKIRQLGTWILGQKKNYNKNNISAERVELLDKIDVSWKISKKELDEVVWHSSYSLLKAYFEEFEKLPSHNTIYRETKLGLWLSNQKTNYNKNNISAERIKLLDEIDPSWKIAKKELDEAWHSIYSLLKAYVKEFEKLPSHNTIYKEKRLGIWFFHQRTNYNKNNISAERIELLDEIDPSWKENRIEQKWLEHYSQLKEYFDNFNQIPPAKATYEGFKIGYWLGTQKTNYNKNNISAERIKLLDEIDPSWKISKKESDEVVWRSSYSLLKAYVKEFEKLPSHNTIYRETKLGLWLSNQKTNYNKNNISAERIELLDEIDPSWKVIKNSKSNKTWEENYTLLKAYLEEFGKLPKHNTIYRETKLGMWLKTSQTRKYQNSCLSSERIKLLDEIDPSWKISKKELDEVVWGSSYPLLKAYFEEFGYFPSAKNKDLKIRQLGTWILGQKKNYNKNNISAERIKLLDEIDPSWKISKKEKIKATWMDNYNLLMKYYKEFGEAPPQRTIYENIKIGVWLDNERKKYEKGKLPLELKNVFASTDIPWLGTLEHRWKERYLSLKTYHEEFGHFPSAKNKDSKIRQLGSWLGTQKTNYNKNNISAERIKLLDKIDESWKVREI</sequence>
<proteinExistence type="predicted"/>
<evidence type="ECO:0000259" key="2">
    <source>
        <dbReference type="PROSITE" id="PS51194"/>
    </source>
</evidence>
<dbReference type="InterPro" id="IPR005114">
    <property type="entry name" value="Helicase_assoc"/>
</dbReference>
<dbReference type="Pfam" id="PF03457">
    <property type="entry name" value="HA"/>
    <property type="match status" value="10"/>
</dbReference>
<dbReference type="InterPro" id="IPR006935">
    <property type="entry name" value="Helicase/UvrB_N"/>
</dbReference>
<evidence type="ECO:0000259" key="1">
    <source>
        <dbReference type="PROSITE" id="PS51192"/>
    </source>
</evidence>
<dbReference type="PANTHER" id="PTHR33418">
    <property type="entry name" value="HELICASE-ASSOCIATED"/>
    <property type="match status" value="1"/>
</dbReference>
<organism evidence="3">
    <name type="scientific">uncultured Sulfurovum sp</name>
    <dbReference type="NCBI Taxonomy" id="269237"/>
    <lineage>
        <taxon>Bacteria</taxon>
        <taxon>Pseudomonadati</taxon>
        <taxon>Campylobacterota</taxon>
        <taxon>Epsilonproteobacteria</taxon>
        <taxon>Campylobacterales</taxon>
        <taxon>Sulfurovaceae</taxon>
        <taxon>Sulfurovum</taxon>
        <taxon>environmental samples</taxon>
    </lineage>
</organism>
<dbReference type="PROSITE" id="PS51192">
    <property type="entry name" value="HELICASE_ATP_BIND_1"/>
    <property type="match status" value="1"/>
</dbReference>
<name>A0A6S6SY03_9BACT</name>
<dbReference type="InterPro" id="IPR027417">
    <property type="entry name" value="P-loop_NTPase"/>
</dbReference>
<feature type="domain" description="Helicase ATP-binding" evidence="1">
    <location>
        <begin position="17"/>
        <end position="214"/>
    </location>
</feature>
<evidence type="ECO:0000313" key="3">
    <source>
        <dbReference type="EMBL" id="CAA6807411.1"/>
    </source>
</evidence>
<dbReference type="SUPFAM" id="SSF52540">
    <property type="entry name" value="P-loop containing nucleoside triphosphate hydrolases"/>
    <property type="match status" value="1"/>
</dbReference>